<dbReference type="InterPro" id="IPR050093">
    <property type="entry name" value="ABC_SmlMolc_Importer"/>
</dbReference>
<evidence type="ECO:0000259" key="4">
    <source>
        <dbReference type="PROSITE" id="PS50893"/>
    </source>
</evidence>
<keyword evidence="6" id="KW-1185">Reference proteome</keyword>
<dbReference type="eggNOG" id="COG3842">
    <property type="taxonomic scope" value="Bacteria"/>
</dbReference>
<dbReference type="Pfam" id="PF00005">
    <property type="entry name" value="ABC_tran"/>
    <property type="match status" value="1"/>
</dbReference>
<dbReference type="GO" id="GO:0016887">
    <property type="term" value="F:ATP hydrolysis activity"/>
    <property type="evidence" value="ECO:0007669"/>
    <property type="project" value="InterPro"/>
</dbReference>
<dbReference type="SMART" id="SM00382">
    <property type="entry name" value="AAA"/>
    <property type="match status" value="1"/>
</dbReference>
<dbReference type="SUPFAM" id="SSF50331">
    <property type="entry name" value="MOP-like"/>
    <property type="match status" value="1"/>
</dbReference>
<name>R4KDW3_9FIRM</name>
<organism evidence="5 6">
    <name type="scientific">Desulfoscipio gibsoniae DSM 7213</name>
    <dbReference type="NCBI Taxonomy" id="767817"/>
    <lineage>
        <taxon>Bacteria</taxon>
        <taxon>Bacillati</taxon>
        <taxon>Bacillota</taxon>
        <taxon>Clostridia</taxon>
        <taxon>Eubacteriales</taxon>
        <taxon>Desulfallaceae</taxon>
        <taxon>Desulfoscipio</taxon>
    </lineage>
</organism>
<sequence>MNNLLTVRNLHVKAGNFALQNINFNLKHNDYMVILGPTGCGKTLLLESIAGHHTPNKGAIIMQGKDITKLPPEKRQLGFAYQDNPLYPFLSVRENILFGARARKLESDKQTLRYMEQLIETMGLTHLLERPPHFLSGGERQRVSLARALLTRPALLLLDEPLSALDPQTRLLIQNLLKEIHHKEKLGIIHVTHDFTEAMHLGTQIILIKNGQIEQVDTPRDLFFRPATPFAAQFLGRKNITSHKTRQPTGQASLKCHDGQIIRSSPNCWPVFVDSISFNGSYVEILCSGNGYWKVIIPLTKWQDLNLARGDTLQLSINPEDINISSSESHMEQPGVSL</sequence>
<dbReference type="InterPro" id="IPR017871">
    <property type="entry name" value="ABC_transporter-like_CS"/>
</dbReference>
<evidence type="ECO:0000313" key="5">
    <source>
        <dbReference type="EMBL" id="AGK99866.1"/>
    </source>
</evidence>
<dbReference type="AlphaFoldDB" id="R4KDW3"/>
<dbReference type="HOGENOM" id="CLU_000604_1_1_9"/>
<dbReference type="InterPro" id="IPR027417">
    <property type="entry name" value="P-loop_NTPase"/>
</dbReference>
<evidence type="ECO:0000256" key="3">
    <source>
        <dbReference type="ARBA" id="ARBA00022840"/>
    </source>
</evidence>
<evidence type="ECO:0000313" key="6">
    <source>
        <dbReference type="Proteomes" id="UP000013520"/>
    </source>
</evidence>
<accession>R4KDW3</accession>
<dbReference type="PROSITE" id="PS00211">
    <property type="entry name" value="ABC_TRANSPORTER_1"/>
    <property type="match status" value="1"/>
</dbReference>
<evidence type="ECO:0000256" key="2">
    <source>
        <dbReference type="ARBA" id="ARBA00022741"/>
    </source>
</evidence>
<dbReference type="OrthoDB" id="9802264at2"/>
<reference evidence="5 6" key="1">
    <citation type="submission" date="2012-01" db="EMBL/GenBank/DDBJ databases">
        <title>Complete sequence of Desulfotomaculum gibsoniae DSM 7213.</title>
        <authorList>
            <consortium name="US DOE Joint Genome Institute"/>
            <person name="Lucas S."/>
            <person name="Han J."/>
            <person name="Lapidus A."/>
            <person name="Cheng J.-F."/>
            <person name="Goodwin L."/>
            <person name="Pitluck S."/>
            <person name="Peters L."/>
            <person name="Ovchinnikova G."/>
            <person name="Teshima H."/>
            <person name="Detter J.C."/>
            <person name="Han C."/>
            <person name="Tapia R."/>
            <person name="Land M."/>
            <person name="Hauser L."/>
            <person name="Kyrpides N."/>
            <person name="Ivanova N."/>
            <person name="Pagani I."/>
            <person name="Parshina S."/>
            <person name="Plugge C."/>
            <person name="Muyzer G."/>
            <person name="Kuever J."/>
            <person name="Ivanova A."/>
            <person name="Nazina T."/>
            <person name="Klenk H.-P."/>
            <person name="Brambilla E."/>
            <person name="Spring S."/>
            <person name="Stams A.F."/>
            <person name="Woyke T."/>
        </authorList>
    </citation>
    <scope>NUCLEOTIDE SEQUENCE [LARGE SCALE GENOMIC DNA]</scope>
    <source>
        <strain evidence="5 6">DSM 7213</strain>
    </source>
</reference>
<dbReference type="SUPFAM" id="SSF52540">
    <property type="entry name" value="P-loop containing nucleoside triphosphate hydrolases"/>
    <property type="match status" value="1"/>
</dbReference>
<dbReference type="RefSeq" id="WP_006522946.1">
    <property type="nucleotide sequence ID" value="NC_021184.1"/>
</dbReference>
<dbReference type="Gene3D" id="3.40.50.300">
    <property type="entry name" value="P-loop containing nucleotide triphosphate hydrolases"/>
    <property type="match status" value="1"/>
</dbReference>
<keyword evidence="3" id="KW-0067">ATP-binding</keyword>
<dbReference type="PANTHER" id="PTHR42781:SF4">
    <property type="entry name" value="SPERMIDINE_PUTRESCINE IMPORT ATP-BINDING PROTEIN POTA"/>
    <property type="match status" value="1"/>
</dbReference>
<feature type="domain" description="ABC transporter" evidence="4">
    <location>
        <begin position="2"/>
        <end position="235"/>
    </location>
</feature>
<gene>
    <name evidence="5" type="ORF">Desgi_0281</name>
</gene>
<dbReference type="STRING" id="767817.Desgi_0281"/>
<dbReference type="InterPro" id="IPR003439">
    <property type="entry name" value="ABC_transporter-like_ATP-bd"/>
</dbReference>
<keyword evidence="2" id="KW-0547">Nucleotide-binding</keyword>
<dbReference type="Proteomes" id="UP000013520">
    <property type="component" value="Chromosome"/>
</dbReference>
<dbReference type="InterPro" id="IPR003593">
    <property type="entry name" value="AAA+_ATPase"/>
</dbReference>
<dbReference type="PROSITE" id="PS50893">
    <property type="entry name" value="ABC_TRANSPORTER_2"/>
    <property type="match status" value="1"/>
</dbReference>
<dbReference type="GO" id="GO:0005524">
    <property type="term" value="F:ATP binding"/>
    <property type="evidence" value="ECO:0007669"/>
    <property type="project" value="UniProtKB-KW"/>
</dbReference>
<dbReference type="EMBL" id="CP003273">
    <property type="protein sequence ID" value="AGK99866.1"/>
    <property type="molecule type" value="Genomic_DNA"/>
</dbReference>
<evidence type="ECO:0000256" key="1">
    <source>
        <dbReference type="ARBA" id="ARBA00022448"/>
    </source>
</evidence>
<dbReference type="KEGG" id="dgi:Desgi_0281"/>
<dbReference type="PANTHER" id="PTHR42781">
    <property type="entry name" value="SPERMIDINE/PUTRESCINE IMPORT ATP-BINDING PROTEIN POTA"/>
    <property type="match status" value="1"/>
</dbReference>
<dbReference type="InterPro" id="IPR008995">
    <property type="entry name" value="Mo/tungstate-bd_C_term_dom"/>
</dbReference>
<keyword evidence="1" id="KW-0813">Transport</keyword>
<proteinExistence type="predicted"/>
<protein>
    <submittedName>
        <fullName evidence="5">ABC-type spermidine/putrescine transport system, ATPase component</fullName>
    </submittedName>
</protein>